<protein>
    <recommendedName>
        <fullName evidence="1">HMA domain-containing protein</fullName>
    </recommendedName>
</protein>
<dbReference type="RefSeq" id="WP_289267503.1">
    <property type="nucleotide sequence ID" value="NZ_OX365700.1"/>
</dbReference>
<dbReference type="InterPro" id="IPR006121">
    <property type="entry name" value="HMA_dom"/>
</dbReference>
<dbReference type="GO" id="GO:0046872">
    <property type="term" value="F:metal ion binding"/>
    <property type="evidence" value="ECO:0007669"/>
    <property type="project" value="InterPro"/>
</dbReference>
<gene>
    <name evidence="2" type="ORF">DNFV4_00946</name>
</gene>
<proteinExistence type="predicted"/>
<sequence>MRERLSSFLVIMICAEWFLAPVYGAENKVMLMLGGEFCDAYLDEVEEAVKKVVGVKAVDLKSMKGHAVVTVDASKAKPEQIVHAVNQVKGQRWHCTAQIMK</sequence>
<evidence type="ECO:0000313" key="3">
    <source>
        <dbReference type="Proteomes" id="UP001179121"/>
    </source>
</evidence>
<dbReference type="Pfam" id="PF00403">
    <property type="entry name" value="HMA"/>
    <property type="match status" value="1"/>
</dbReference>
<evidence type="ECO:0000259" key="1">
    <source>
        <dbReference type="Pfam" id="PF00403"/>
    </source>
</evidence>
<organism evidence="2 3">
    <name type="scientific">Nitrospira tepida</name>
    <dbReference type="NCBI Taxonomy" id="2973512"/>
    <lineage>
        <taxon>Bacteria</taxon>
        <taxon>Pseudomonadati</taxon>
        <taxon>Nitrospirota</taxon>
        <taxon>Nitrospiria</taxon>
        <taxon>Nitrospirales</taxon>
        <taxon>Nitrospiraceae</taxon>
        <taxon>Nitrospira</taxon>
    </lineage>
</organism>
<accession>A0AA86T9T5</accession>
<feature type="domain" description="HMA" evidence="1">
    <location>
        <begin position="38"/>
        <end position="87"/>
    </location>
</feature>
<dbReference type="InterPro" id="IPR036163">
    <property type="entry name" value="HMA_dom_sf"/>
</dbReference>
<dbReference type="AlphaFoldDB" id="A0AA86T9T5"/>
<dbReference type="KEGG" id="nti:DNFV4_00946"/>
<dbReference type="Gene3D" id="3.30.70.100">
    <property type="match status" value="1"/>
</dbReference>
<evidence type="ECO:0000313" key="2">
    <source>
        <dbReference type="EMBL" id="CAI4030518.1"/>
    </source>
</evidence>
<dbReference type="SUPFAM" id="SSF55008">
    <property type="entry name" value="HMA, heavy metal-associated domain"/>
    <property type="match status" value="1"/>
</dbReference>
<dbReference type="EMBL" id="OX365700">
    <property type="protein sequence ID" value="CAI4030518.1"/>
    <property type="molecule type" value="Genomic_DNA"/>
</dbReference>
<reference evidence="2" key="1">
    <citation type="submission" date="2022-10" db="EMBL/GenBank/DDBJ databases">
        <authorList>
            <person name="Koch H."/>
        </authorList>
    </citation>
    <scope>NUCLEOTIDE SEQUENCE</scope>
    <source>
        <strain evidence="2">DNF</strain>
    </source>
</reference>
<name>A0AA86T9T5_9BACT</name>
<dbReference type="Proteomes" id="UP001179121">
    <property type="component" value="Chromosome"/>
</dbReference>
<keyword evidence="3" id="KW-1185">Reference proteome</keyword>